<evidence type="ECO:0000313" key="7">
    <source>
        <dbReference type="Proteomes" id="UP000028582"/>
    </source>
</evidence>
<dbReference type="Gene3D" id="3.90.25.10">
    <property type="entry name" value="UDP-galactose 4-epimerase, domain 1"/>
    <property type="match status" value="1"/>
</dbReference>
<feature type="domain" description="NAD(P)-binding" evidence="5">
    <location>
        <begin position="152"/>
        <end position="415"/>
    </location>
</feature>
<evidence type="ECO:0000256" key="3">
    <source>
        <dbReference type="ARBA" id="ARBA00023239"/>
    </source>
</evidence>
<evidence type="ECO:0000256" key="2">
    <source>
        <dbReference type="ARBA" id="ARBA00023027"/>
    </source>
</evidence>
<evidence type="ECO:0000256" key="4">
    <source>
        <dbReference type="SAM" id="MobiDB-lite"/>
    </source>
</evidence>
<reference evidence="6 7" key="1">
    <citation type="submission" date="2013-11" db="EMBL/GenBank/DDBJ databases">
        <title>The Genome Sequence of Phytophthora parasitica P1976.</title>
        <authorList>
            <consortium name="The Broad Institute Genomics Platform"/>
            <person name="Russ C."/>
            <person name="Tyler B."/>
            <person name="Panabieres F."/>
            <person name="Shan W."/>
            <person name="Tripathy S."/>
            <person name="Grunwald N."/>
            <person name="Machado M."/>
            <person name="Johnson C.S."/>
            <person name="Walker B."/>
            <person name="Young S."/>
            <person name="Zeng Q."/>
            <person name="Gargeya S."/>
            <person name="Fitzgerald M."/>
            <person name="Haas B."/>
            <person name="Abouelleil A."/>
            <person name="Allen A.W."/>
            <person name="Alvarado L."/>
            <person name="Arachchi H.M."/>
            <person name="Berlin A.M."/>
            <person name="Chapman S.B."/>
            <person name="Gainer-Dewar J."/>
            <person name="Goldberg J."/>
            <person name="Griggs A."/>
            <person name="Gujja S."/>
            <person name="Hansen M."/>
            <person name="Howarth C."/>
            <person name="Imamovic A."/>
            <person name="Ireland A."/>
            <person name="Larimer J."/>
            <person name="McCowan C."/>
            <person name="Murphy C."/>
            <person name="Pearson M."/>
            <person name="Poon T.W."/>
            <person name="Priest M."/>
            <person name="Roberts A."/>
            <person name="Saif S."/>
            <person name="Shea T."/>
            <person name="Sisk P."/>
            <person name="Sykes S."/>
            <person name="Wortman J."/>
            <person name="Nusbaum C."/>
            <person name="Birren B."/>
        </authorList>
    </citation>
    <scope>NUCLEOTIDE SEQUENCE [LARGE SCALE GENOMIC DNA]</scope>
    <source>
        <strain evidence="6 7">P1976</strain>
    </source>
</reference>
<comment type="caution">
    <text evidence="6">The sequence shown here is derived from an EMBL/GenBank/DDBJ whole genome shotgun (WGS) entry which is preliminary data.</text>
</comment>
<evidence type="ECO:0000259" key="5">
    <source>
        <dbReference type="Pfam" id="PF16363"/>
    </source>
</evidence>
<keyword evidence="3" id="KW-0456">Lyase</keyword>
<feature type="region of interest" description="Disordered" evidence="4">
    <location>
        <begin position="1"/>
        <end position="37"/>
    </location>
</feature>
<dbReference type="GO" id="GO:0008460">
    <property type="term" value="F:dTDP-glucose 4,6-dehydratase activity"/>
    <property type="evidence" value="ECO:0007669"/>
    <property type="project" value="InterPro"/>
</dbReference>
<feature type="region of interest" description="Disordered" evidence="4">
    <location>
        <begin position="97"/>
        <end position="125"/>
    </location>
</feature>
<organism evidence="6 7">
    <name type="scientific">Phytophthora nicotianae P1976</name>
    <dbReference type="NCBI Taxonomy" id="1317066"/>
    <lineage>
        <taxon>Eukaryota</taxon>
        <taxon>Sar</taxon>
        <taxon>Stramenopiles</taxon>
        <taxon>Oomycota</taxon>
        <taxon>Peronosporomycetes</taxon>
        <taxon>Peronosporales</taxon>
        <taxon>Peronosporaceae</taxon>
        <taxon>Phytophthora</taxon>
    </lineage>
</organism>
<keyword evidence="2" id="KW-0520">NAD</keyword>
<dbReference type="InterPro" id="IPR036291">
    <property type="entry name" value="NAD(P)-bd_dom_sf"/>
</dbReference>
<feature type="non-terminal residue" evidence="6">
    <location>
        <position position="1"/>
    </location>
</feature>
<gene>
    <name evidence="6" type="ORF">F444_07686</name>
</gene>
<dbReference type="Proteomes" id="UP000028582">
    <property type="component" value="Unassembled WGS sequence"/>
</dbReference>
<feature type="compositionally biased region" description="Polar residues" evidence="4">
    <location>
        <begin position="14"/>
        <end position="35"/>
    </location>
</feature>
<dbReference type="CDD" id="cd05246">
    <property type="entry name" value="dTDP_GD_SDR_e"/>
    <property type="match status" value="1"/>
</dbReference>
<name>A0A081ADW9_PHYNI</name>
<accession>A0A081ADW9</accession>
<evidence type="ECO:0000256" key="1">
    <source>
        <dbReference type="ARBA" id="ARBA00001911"/>
    </source>
</evidence>
<protein>
    <submittedName>
        <fullName evidence="6">dTDP-glucose 4,6-dehydratase</fullName>
    </submittedName>
</protein>
<dbReference type="Pfam" id="PF16363">
    <property type="entry name" value="GDP_Man_Dehyd"/>
    <property type="match status" value="1"/>
</dbReference>
<comment type="cofactor">
    <cofactor evidence="1">
        <name>NAD(+)</name>
        <dbReference type="ChEBI" id="CHEBI:57540"/>
    </cofactor>
</comment>
<dbReference type="PANTHER" id="PTHR43000">
    <property type="entry name" value="DTDP-D-GLUCOSE 4,6-DEHYDRATASE-RELATED"/>
    <property type="match status" value="1"/>
</dbReference>
<dbReference type="Gene3D" id="3.40.50.720">
    <property type="entry name" value="NAD(P)-binding Rossmann-like Domain"/>
    <property type="match status" value="2"/>
</dbReference>
<proteinExistence type="predicted"/>
<feature type="compositionally biased region" description="Basic and acidic residues" evidence="4">
    <location>
        <begin position="98"/>
        <end position="121"/>
    </location>
</feature>
<dbReference type="EMBL" id="ANJA01001469">
    <property type="protein sequence ID" value="ETO77080.1"/>
    <property type="molecule type" value="Genomic_DNA"/>
</dbReference>
<dbReference type="OrthoDB" id="16464at2759"/>
<sequence>MTKNRSGAPRIRQPLQTSLPEARGSSQAMASTAPTSVLPAPPHFTKRILVTGGAGFIGSHVVIHLVKHYPQYYIVNLDSLDYCSCVRNVHSAISSCGSEHELQTRGDNTEEDEVKREKATESEDEDDVCERLRGSFCEPGDEYISDEFLATLPKNYKFIHGNITGADLVGYILKTERIDTIMHFAAQSHVDNSFGNSIDFSKTNILGTHVLLEAARLYGIKRFIHVSTDEVYGEGRPDSAPMTEDHVLEPTNPYAATKAGAEFLVKSFHRSFGLPTIITRSNNVYGPHQYPEKLVPKIINQILRDRPVTIHGDGMHTRNYLYISDVVAAFDLILHEGKVGEVYNIGGENELSNKVVAMDLLEMMKPQLLGAEKAKLITHVQDRPFNDHRYVIDSAKIRRLGWNEKVTWYEGLRKTVKWFCRYGHRFDNIDHALEAHPINFKKTYKVNLP</sequence>
<dbReference type="SUPFAM" id="SSF51735">
    <property type="entry name" value="NAD(P)-binding Rossmann-fold domains"/>
    <property type="match status" value="1"/>
</dbReference>
<dbReference type="InterPro" id="IPR005888">
    <property type="entry name" value="dTDP_Gluc_deHydtase"/>
</dbReference>
<dbReference type="AlphaFoldDB" id="A0A081ADW9"/>
<dbReference type="GO" id="GO:0009225">
    <property type="term" value="P:nucleotide-sugar metabolic process"/>
    <property type="evidence" value="ECO:0007669"/>
    <property type="project" value="InterPro"/>
</dbReference>
<dbReference type="InterPro" id="IPR016040">
    <property type="entry name" value="NAD(P)-bd_dom"/>
</dbReference>
<evidence type="ECO:0000313" key="6">
    <source>
        <dbReference type="EMBL" id="ETO77080.1"/>
    </source>
</evidence>